<accession>A0AAW6RPM4</accession>
<name>A0AAW6RPM4_9BURK</name>
<sequence>MSLRNVPKGRARGTLDKVEAVSRNMGGPQGQPEPEDEDLDWLEQQGQQGHEAAQEQSPAARKYQAIALWLLAHGQMAALRELAHGHRVLLLAPAADAPLTLAGHVLVPERAAVAVEDGASQMQMGAQGQALELPARWTQALPADRQWRQWKLRQQSDESGWSLQAPRPERGTPRLLAADNAAENTTGTARLANTPASAAESAPERAELITLPEPRRLRRLLEGQWA</sequence>
<keyword evidence="3" id="KW-1185">Reference proteome</keyword>
<feature type="non-terminal residue" evidence="2">
    <location>
        <position position="226"/>
    </location>
</feature>
<feature type="region of interest" description="Disordered" evidence="1">
    <location>
        <begin position="1"/>
        <end position="58"/>
    </location>
</feature>
<proteinExistence type="predicted"/>
<dbReference type="EMBL" id="JARVII010000083">
    <property type="protein sequence ID" value="MDG9700631.1"/>
    <property type="molecule type" value="Genomic_DNA"/>
</dbReference>
<reference evidence="2 3" key="1">
    <citation type="submission" date="2023-04" db="EMBL/GenBank/DDBJ databases">
        <title>Ottowia paracancer sp. nov., isolated from human stomach.</title>
        <authorList>
            <person name="Song Y."/>
        </authorList>
    </citation>
    <scope>NUCLEOTIDE SEQUENCE [LARGE SCALE GENOMIC DNA]</scope>
    <source>
        <strain evidence="2 3">10c7w1</strain>
    </source>
</reference>
<dbReference type="AlphaFoldDB" id="A0AAW6RPM4"/>
<dbReference type="Proteomes" id="UP001237156">
    <property type="component" value="Unassembled WGS sequence"/>
</dbReference>
<feature type="compositionally biased region" description="Low complexity" evidence="1">
    <location>
        <begin position="42"/>
        <end position="56"/>
    </location>
</feature>
<evidence type="ECO:0000313" key="2">
    <source>
        <dbReference type="EMBL" id="MDG9700631.1"/>
    </source>
</evidence>
<gene>
    <name evidence="2" type="ORF">QB898_13145</name>
</gene>
<protein>
    <submittedName>
        <fullName evidence="2">Uncharacterized protein</fullName>
    </submittedName>
</protein>
<evidence type="ECO:0000313" key="3">
    <source>
        <dbReference type="Proteomes" id="UP001237156"/>
    </source>
</evidence>
<evidence type="ECO:0000256" key="1">
    <source>
        <dbReference type="SAM" id="MobiDB-lite"/>
    </source>
</evidence>
<comment type="caution">
    <text evidence="2">The sequence shown here is derived from an EMBL/GenBank/DDBJ whole genome shotgun (WGS) entry which is preliminary data.</text>
</comment>
<organism evidence="2 3">
    <name type="scientific">Ottowia cancrivicina</name>
    <dbReference type="NCBI Taxonomy" id="3040346"/>
    <lineage>
        <taxon>Bacteria</taxon>
        <taxon>Pseudomonadati</taxon>
        <taxon>Pseudomonadota</taxon>
        <taxon>Betaproteobacteria</taxon>
        <taxon>Burkholderiales</taxon>
        <taxon>Comamonadaceae</taxon>
        <taxon>Ottowia</taxon>
    </lineage>
</organism>